<dbReference type="Proteomes" id="UP001217963">
    <property type="component" value="Chromosome XI"/>
</dbReference>
<dbReference type="Gene3D" id="1.10.20.10">
    <property type="entry name" value="Histone, subunit A"/>
    <property type="match status" value="1"/>
</dbReference>
<dbReference type="AlphaFoldDB" id="A0A9Q9C548"/>
<name>A0A9Q9C548_ENCHE</name>
<dbReference type="CDD" id="cd22905">
    <property type="entry name" value="HFD_Dr1"/>
    <property type="match status" value="1"/>
</dbReference>
<dbReference type="Pfam" id="PF00808">
    <property type="entry name" value="CBFD_NFYB_HMF"/>
    <property type="match status" value="1"/>
</dbReference>
<dbReference type="PANTHER" id="PTHR46138:SF1">
    <property type="entry name" value="PROTEIN DR1"/>
    <property type="match status" value="1"/>
</dbReference>
<dbReference type="EMBL" id="CP119072">
    <property type="protein sequence ID" value="WEL39840.1"/>
    <property type="molecule type" value="Genomic_DNA"/>
</dbReference>
<evidence type="ECO:0000259" key="3">
    <source>
        <dbReference type="Pfam" id="PF00808"/>
    </source>
</evidence>
<reference evidence="4" key="1">
    <citation type="submission" date="2021-05" db="EMBL/GenBank/DDBJ databases">
        <title>Encephalitozoon hellem ATCC 50604 Complete Genome.</title>
        <authorList>
            <person name="Mascarenhas dos Santos A.C."/>
            <person name="Julian A.T."/>
            <person name="Pombert J.-F."/>
        </authorList>
    </citation>
    <scope>NUCLEOTIDE SEQUENCE</scope>
    <source>
        <strain evidence="4">ATCC 50604</strain>
    </source>
</reference>
<evidence type="ECO:0000256" key="2">
    <source>
        <dbReference type="ARBA" id="ARBA00023242"/>
    </source>
</evidence>
<evidence type="ECO:0000313" key="7">
    <source>
        <dbReference type="Proteomes" id="UP001217963"/>
    </source>
</evidence>
<dbReference type="Proteomes" id="UP001059546">
    <property type="component" value="Chromosome XI"/>
</dbReference>
<dbReference type="InterPro" id="IPR009072">
    <property type="entry name" value="Histone-fold"/>
</dbReference>
<reference evidence="5 7" key="2">
    <citation type="submission" date="2023-02" db="EMBL/GenBank/DDBJ databases">
        <title>Encephalitozoon hellem ATCC 50451 complete genome.</title>
        <authorList>
            <person name="Mascarenhas dos Santos A.C."/>
            <person name="Julian A.T."/>
            <person name="Pombert J.-F."/>
        </authorList>
    </citation>
    <scope>NUCLEOTIDE SEQUENCE [LARGE SCALE GENOMIC DNA]</scope>
    <source>
        <strain evidence="5 7">ATCC 50451</strain>
    </source>
</reference>
<evidence type="ECO:0000313" key="5">
    <source>
        <dbReference type="EMBL" id="WEL39840.1"/>
    </source>
</evidence>
<accession>A0A9Q9C548</accession>
<evidence type="ECO:0000313" key="6">
    <source>
        <dbReference type="Proteomes" id="UP001059546"/>
    </source>
</evidence>
<dbReference type="InterPro" id="IPR003958">
    <property type="entry name" value="CBFA_NFYB_domain"/>
</dbReference>
<dbReference type="GO" id="GO:0051123">
    <property type="term" value="P:RNA polymerase II preinitiation complex assembly"/>
    <property type="evidence" value="ECO:0007669"/>
    <property type="project" value="TreeGrafter"/>
</dbReference>
<dbReference type="PANTHER" id="PTHR46138">
    <property type="entry name" value="PROTEIN DR1"/>
    <property type="match status" value="1"/>
</dbReference>
<keyword evidence="7" id="KW-1185">Reference proteome</keyword>
<organism evidence="4 6">
    <name type="scientific">Encephalitozoon hellem</name>
    <name type="common">Microsporidian parasite</name>
    <dbReference type="NCBI Taxonomy" id="27973"/>
    <lineage>
        <taxon>Eukaryota</taxon>
        <taxon>Fungi</taxon>
        <taxon>Fungi incertae sedis</taxon>
        <taxon>Microsporidia</taxon>
        <taxon>Unikaryonidae</taxon>
        <taxon>Encephalitozoon</taxon>
    </lineage>
</organism>
<dbReference type="GO" id="GO:0017054">
    <property type="term" value="C:negative cofactor 2 complex"/>
    <property type="evidence" value="ECO:0007669"/>
    <property type="project" value="InterPro"/>
</dbReference>
<dbReference type="EMBL" id="CP075157">
    <property type="protein sequence ID" value="UTX44339.1"/>
    <property type="molecule type" value="Genomic_DNA"/>
</dbReference>
<dbReference type="InterPro" id="IPR042225">
    <property type="entry name" value="Ncb2"/>
</dbReference>
<evidence type="ECO:0000256" key="1">
    <source>
        <dbReference type="ARBA" id="ARBA00004123"/>
    </source>
</evidence>
<keyword evidence="2" id="KW-0539">Nucleus</keyword>
<sequence length="145" mass="17042">MERNDDENTLPKATVDKMVSSMLPKNSVVPKESKEIFQNACIYFLNMLTLEANKACEEEKKKTISYEHVYKALKNLGFENYIDDCVKEHGNYENYIKQKPSKIDKFKDSGLSMEELHNQQIKLFQNAKLQFERSFEDDYYCDNEG</sequence>
<evidence type="ECO:0000313" key="4">
    <source>
        <dbReference type="EMBL" id="UTX44339.1"/>
    </source>
</evidence>
<dbReference type="GO" id="GO:0046982">
    <property type="term" value="F:protein heterodimerization activity"/>
    <property type="evidence" value="ECO:0007669"/>
    <property type="project" value="InterPro"/>
</dbReference>
<proteinExistence type="predicted"/>
<dbReference type="GO" id="GO:0016251">
    <property type="term" value="F:RNA polymerase II general transcription initiation factor activity"/>
    <property type="evidence" value="ECO:0007669"/>
    <property type="project" value="TreeGrafter"/>
</dbReference>
<protein>
    <submittedName>
        <fullName evidence="5">TATA-binding protein-associated phosphoprotein</fullName>
    </submittedName>
</protein>
<comment type="subcellular location">
    <subcellularLocation>
        <location evidence="1">Nucleus</location>
    </subcellularLocation>
</comment>
<feature type="domain" description="Transcription factor CBF/NF-Y/archaeal histone" evidence="3">
    <location>
        <begin position="9"/>
        <end position="73"/>
    </location>
</feature>
<dbReference type="OrthoDB" id="601405at2759"/>
<dbReference type="GO" id="GO:0017025">
    <property type="term" value="F:TBP-class protein binding"/>
    <property type="evidence" value="ECO:0007669"/>
    <property type="project" value="TreeGrafter"/>
</dbReference>
<gene>
    <name evidence="4" type="ORF">GPU96_11g21380</name>
    <name evidence="5" type="ORF">PFJ87_11g00770</name>
</gene>
<dbReference type="GO" id="GO:0000122">
    <property type="term" value="P:negative regulation of transcription by RNA polymerase II"/>
    <property type="evidence" value="ECO:0007669"/>
    <property type="project" value="InterPro"/>
</dbReference>
<dbReference type="SUPFAM" id="SSF47113">
    <property type="entry name" value="Histone-fold"/>
    <property type="match status" value="1"/>
</dbReference>